<protein>
    <recommendedName>
        <fullName evidence="2">Helix-turn-helix domain-containing protein</fullName>
    </recommendedName>
</protein>
<name>A0A381VK27_9ZZZZ</name>
<organism evidence="1">
    <name type="scientific">marine metagenome</name>
    <dbReference type="NCBI Taxonomy" id="408172"/>
    <lineage>
        <taxon>unclassified sequences</taxon>
        <taxon>metagenomes</taxon>
        <taxon>ecological metagenomes</taxon>
    </lineage>
</organism>
<sequence>MDDIVKRGKTKRILDILADYFSVYTDEKLAEKLGYTRTSITKWRFYNQVPKKILVEYRDILNKNLLVVNDGKPDVGYNIKDAVYYTPLEIAEKLKIPALDLISFIHDGVLKAYNFGNGNYRISEDQLKKFLEEREK</sequence>
<accession>A0A381VK27</accession>
<evidence type="ECO:0008006" key="2">
    <source>
        <dbReference type="Google" id="ProtNLM"/>
    </source>
</evidence>
<dbReference type="InterPro" id="IPR010982">
    <property type="entry name" value="Lambda_DNA-bd_dom_sf"/>
</dbReference>
<evidence type="ECO:0000313" key="1">
    <source>
        <dbReference type="EMBL" id="SVA40689.1"/>
    </source>
</evidence>
<gene>
    <name evidence="1" type="ORF">METZ01_LOCUS93543</name>
</gene>
<dbReference type="GO" id="GO:0003677">
    <property type="term" value="F:DNA binding"/>
    <property type="evidence" value="ECO:0007669"/>
    <property type="project" value="InterPro"/>
</dbReference>
<dbReference type="Gene3D" id="1.10.260.40">
    <property type="entry name" value="lambda repressor-like DNA-binding domains"/>
    <property type="match status" value="1"/>
</dbReference>
<dbReference type="AlphaFoldDB" id="A0A381VK27"/>
<dbReference type="NCBIfam" id="TIGR01764">
    <property type="entry name" value="excise"/>
    <property type="match status" value="1"/>
</dbReference>
<dbReference type="InterPro" id="IPR010093">
    <property type="entry name" value="SinI_DNA-bd"/>
</dbReference>
<dbReference type="EMBL" id="UINC01009057">
    <property type="protein sequence ID" value="SVA40689.1"/>
    <property type="molecule type" value="Genomic_DNA"/>
</dbReference>
<reference evidence="1" key="1">
    <citation type="submission" date="2018-05" db="EMBL/GenBank/DDBJ databases">
        <authorList>
            <person name="Lanie J.A."/>
            <person name="Ng W.-L."/>
            <person name="Kazmierczak K.M."/>
            <person name="Andrzejewski T.M."/>
            <person name="Davidsen T.M."/>
            <person name="Wayne K.J."/>
            <person name="Tettelin H."/>
            <person name="Glass J.I."/>
            <person name="Rusch D."/>
            <person name="Podicherti R."/>
            <person name="Tsui H.-C.T."/>
            <person name="Winkler M.E."/>
        </authorList>
    </citation>
    <scope>NUCLEOTIDE SEQUENCE</scope>
</reference>
<proteinExistence type="predicted"/>